<dbReference type="EMBL" id="MT141350">
    <property type="protein sequence ID" value="QJA58991.1"/>
    <property type="molecule type" value="Genomic_DNA"/>
</dbReference>
<gene>
    <name evidence="2" type="ORF">MM415A01231_0015</name>
    <name evidence="1" type="ORF">MM415B01376_0004</name>
</gene>
<dbReference type="AlphaFoldDB" id="A0A6M3K7L6"/>
<name>A0A6M3K7L6_9ZZZZ</name>
<evidence type="ECO:0000313" key="1">
    <source>
        <dbReference type="EMBL" id="QJA58991.1"/>
    </source>
</evidence>
<protein>
    <submittedName>
        <fullName evidence="2">Uncharacterized protein</fullName>
    </submittedName>
</protein>
<sequence>MADREILQNPKNINGNNLVWIVLQPYKITYQSAAGRRGTAFEAIPIGHQFKLLAPSNITYTLGHTWDEYESMATRMLGKLVDVAKLKSEIGAFDSSLGILEDLGSGVVSLATGNLKDTVSKAETSLKKLQGAMSGVSVVNAKVDAPLVYKNSDRRGITFSFKLMASTSKTSAKSEVFDIAHLFEIYSCPDYTNNDVTFSPPYVFDVHSSPGNMVNIRRAALTSVQPTWEYPYDDNGYPMSCSLDLTFKDMSPLFRVTIEKGSFPIRVSEKPKKSTG</sequence>
<accession>A0A6M3K7L6</accession>
<dbReference type="EMBL" id="MT142299">
    <property type="protein sequence ID" value="QJA77746.1"/>
    <property type="molecule type" value="Genomic_DNA"/>
</dbReference>
<organism evidence="2">
    <name type="scientific">viral metagenome</name>
    <dbReference type="NCBI Taxonomy" id="1070528"/>
    <lineage>
        <taxon>unclassified sequences</taxon>
        <taxon>metagenomes</taxon>
        <taxon>organismal metagenomes</taxon>
    </lineage>
</organism>
<proteinExistence type="predicted"/>
<reference evidence="2" key="1">
    <citation type="submission" date="2020-03" db="EMBL/GenBank/DDBJ databases">
        <title>The deep terrestrial virosphere.</title>
        <authorList>
            <person name="Holmfeldt K."/>
            <person name="Nilsson E."/>
            <person name="Simone D."/>
            <person name="Lopez-Fernandez M."/>
            <person name="Wu X."/>
            <person name="de Brujin I."/>
            <person name="Lundin D."/>
            <person name="Andersson A."/>
            <person name="Bertilsson S."/>
            <person name="Dopson M."/>
        </authorList>
    </citation>
    <scope>NUCLEOTIDE SEQUENCE</scope>
    <source>
        <strain evidence="2">MM415A01231</strain>
        <strain evidence="1">MM415B01376</strain>
    </source>
</reference>
<evidence type="ECO:0000313" key="2">
    <source>
        <dbReference type="EMBL" id="QJA77746.1"/>
    </source>
</evidence>